<sequence length="254" mass="28323">MLRFASLGSGSKGNGTLVEANSTRVLIDCGFGLAETERRLATLNCEPQSIAAILITHEHGDHAGGVGKLSRKYKIPVWSTVGTYTACKDDRFASFHVICSERSFAIKDVHINPFPVPHDAREPCQFTFSDGNSTMGLLTDVGDYTPHILNKISGVDALMLECNYDWGMLDAGKYPQSLKRRVSGRYGHLDNRQSQKILEFIDTSKLQYLIGMHLSENNNHEELAMEALCAGMKCKDERIFLANQESGFFWKKIQ</sequence>
<feature type="domain" description="Metallo-beta-lactamase" evidence="1">
    <location>
        <begin position="12"/>
        <end position="188"/>
    </location>
</feature>
<dbReference type="PANTHER" id="PTHR47619:SF1">
    <property type="entry name" value="EXODEOXYRIBONUCLEASE WALJ"/>
    <property type="match status" value="1"/>
</dbReference>
<dbReference type="AlphaFoldDB" id="A0A6S6U0H8"/>
<evidence type="ECO:0000313" key="2">
    <source>
        <dbReference type="EMBL" id="CAA6825174.1"/>
    </source>
</evidence>
<evidence type="ECO:0000259" key="1">
    <source>
        <dbReference type="SMART" id="SM00849"/>
    </source>
</evidence>
<protein>
    <submittedName>
        <fullName evidence="2">Metal-dependent hydrolases of the beta-lactamase superfamily I</fullName>
    </submittedName>
</protein>
<gene>
    <name evidence="2" type="ORF">HELGO_WM23932</name>
</gene>
<dbReference type="Gene3D" id="3.60.15.10">
    <property type="entry name" value="Ribonuclease Z/Hydroxyacylglutathione hydrolase-like"/>
    <property type="match status" value="1"/>
</dbReference>
<dbReference type="InterPro" id="IPR036866">
    <property type="entry name" value="RibonucZ/Hydroxyglut_hydro"/>
</dbReference>
<dbReference type="SUPFAM" id="SSF56281">
    <property type="entry name" value="Metallo-hydrolase/oxidoreductase"/>
    <property type="match status" value="1"/>
</dbReference>
<proteinExistence type="predicted"/>
<keyword evidence="2" id="KW-0378">Hydrolase</keyword>
<reference evidence="2" key="1">
    <citation type="submission" date="2020-01" db="EMBL/GenBank/DDBJ databases">
        <authorList>
            <person name="Meier V. D."/>
            <person name="Meier V D."/>
        </authorList>
    </citation>
    <scope>NUCLEOTIDE SEQUENCE</scope>
    <source>
        <strain evidence="2">HLG_WM_MAG_07</strain>
    </source>
</reference>
<dbReference type="InterPro" id="IPR052533">
    <property type="entry name" value="WalJ/YycJ-like"/>
</dbReference>
<dbReference type="EMBL" id="CACVAY010000126">
    <property type="protein sequence ID" value="CAA6825174.1"/>
    <property type="molecule type" value="Genomic_DNA"/>
</dbReference>
<dbReference type="SMART" id="SM00849">
    <property type="entry name" value="Lactamase_B"/>
    <property type="match status" value="1"/>
</dbReference>
<dbReference type="PANTHER" id="PTHR47619">
    <property type="entry name" value="METALLO-HYDROLASE YYCJ-RELATED"/>
    <property type="match status" value="1"/>
</dbReference>
<organism evidence="2">
    <name type="scientific">uncultured Thiotrichaceae bacterium</name>
    <dbReference type="NCBI Taxonomy" id="298394"/>
    <lineage>
        <taxon>Bacteria</taxon>
        <taxon>Pseudomonadati</taxon>
        <taxon>Pseudomonadota</taxon>
        <taxon>Gammaproteobacteria</taxon>
        <taxon>Thiotrichales</taxon>
        <taxon>Thiotrichaceae</taxon>
        <taxon>environmental samples</taxon>
    </lineage>
</organism>
<dbReference type="InterPro" id="IPR001279">
    <property type="entry name" value="Metallo-B-lactamas"/>
</dbReference>
<accession>A0A6S6U0H8</accession>
<dbReference type="GO" id="GO:0016787">
    <property type="term" value="F:hydrolase activity"/>
    <property type="evidence" value="ECO:0007669"/>
    <property type="project" value="UniProtKB-KW"/>
</dbReference>
<dbReference type="Pfam" id="PF12706">
    <property type="entry name" value="Lactamase_B_2"/>
    <property type="match status" value="1"/>
</dbReference>
<name>A0A6S6U0H8_9GAMM</name>